<name>A0ABT4M870_9NOCA</name>
<dbReference type="Proteomes" id="UP001081071">
    <property type="component" value="Unassembled WGS sequence"/>
</dbReference>
<evidence type="ECO:0000313" key="2">
    <source>
        <dbReference type="EMBL" id="MCZ4517146.1"/>
    </source>
</evidence>
<feature type="domain" description="Carrier" evidence="1">
    <location>
        <begin position="1"/>
        <end position="76"/>
    </location>
</feature>
<sequence>MQRSQFDSVLAALAPESVVAPDRPFSQSSIDSLGVVNILVAIEDAFGVEFDEQSLTAGAALSPDVLFDTVSNLAAA</sequence>
<comment type="caution">
    <text evidence="2">The sequence shown here is derived from an EMBL/GenBank/DDBJ whole genome shotgun (WGS) entry which is preliminary data.</text>
</comment>
<dbReference type="Gene3D" id="1.10.1200.10">
    <property type="entry name" value="ACP-like"/>
    <property type="match status" value="1"/>
</dbReference>
<accession>A0ABT4M870</accession>
<evidence type="ECO:0000313" key="3">
    <source>
        <dbReference type="Proteomes" id="UP001081071"/>
    </source>
</evidence>
<proteinExistence type="predicted"/>
<organism evidence="2 3">
    <name type="scientific">Rhodococcus ruber</name>
    <dbReference type="NCBI Taxonomy" id="1830"/>
    <lineage>
        <taxon>Bacteria</taxon>
        <taxon>Bacillati</taxon>
        <taxon>Actinomycetota</taxon>
        <taxon>Actinomycetes</taxon>
        <taxon>Mycobacteriales</taxon>
        <taxon>Nocardiaceae</taxon>
        <taxon>Rhodococcus</taxon>
    </lineage>
</organism>
<keyword evidence="3" id="KW-1185">Reference proteome</keyword>
<dbReference type="EMBL" id="JAPWIJ010000001">
    <property type="protein sequence ID" value="MCZ4517146.1"/>
    <property type="molecule type" value="Genomic_DNA"/>
</dbReference>
<protein>
    <submittedName>
        <fullName evidence="2">Phosphopantetheine-binding protein</fullName>
    </submittedName>
</protein>
<dbReference type="RefSeq" id="WP_269601757.1">
    <property type="nucleotide sequence ID" value="NZ_JAPWIJ010000001.1"/>
</dbReference>
<reference evidence="2" key="1">
    <citation type="submission" date="2022-12" db="EMBL/GenBank/DDBJ databases">
        <authorList>
            <person name="Krivoruchko A.V."/>
            <person name="Elkin A."/>
        </authorList>
    </citation>
    <scope>NUCLEOTIDE SEQUENCE</scope>
    <source>
        <strain evidence="2">IEGM 1391</strain>
    </source>
</reference>
<evidence type="ECO:0000259" key="1">
    <source>
        <dbReference type="PROSITE" id="PS50075"/>
    </source>
</evidence>
<dbReference type="PROSITE" id="PS50075">
    <property type="entry name" value="CARRIER"/>
    <property type="match status" value="1"/>
</dbReference>
<dbReference type="SUPFAM" id="SSF47336">
    <property type="entry name" value="ACP-like"/>
    <property type="match status" value="1"/>
</dbReference>
<dbReference type="Pfam" id="PF00550">
    <property type="entry name" value="PP-binding"/>
    <property type="match status" value="1"/>
</dbReference>
<dbReference type="InterPro" id="IPR009081">
    <property type="entry name" value="PP-bd_ACP"/>
</dbReference>
<dbReference type="InterPro" id="IPR036736">
    <property type="entry name" value="ACP-like_sf"/>
</dbReference>
<gene>
    <name evidence="2" type="ORF">O4220_01365</name>
</gene>